<dbReference type="EMBL" id="CP081869">
    <property type="protein sequence ID" value="QZO00684.1"/>
    <property type="molecule type" value="Genomic_DNA"/>
</dbReference>
<name>A0A9E6RCB8_9HYPH</name>
<reference evidence="1" key="1">
    <citation type="submission" date="2021-08" db="EMBL/GenBank/DDBJ databases">
        <authorList>
            <person name="Zhang H."/>
            <person name="Xu M."/>
            <person name="Yu Z."/>
            <person name="Yang L."/>
            <person name="Cai Y."/>
        </authorList>
    </citation>
    <scope>NUCLEOTIDE SEQUENCE</scope>
    <source>
        <strain evidence="1">CHL1</strain>
    </source>
</reference>
<sequence>MIIGSGNFDLLTKGDVALRGRKGVALAKTGELWGVPATGTVHLSGYRLSASDRDLLRQHFSPAP</sequence>
<evidence type="ECO:0000313" key="2">
    <source>
        <dbReference type="Proteomes" id="UP000825701"/>
    </source>
</evidence>
<evidence type="ECO:0000313" key="1">
    <source>
        <dbReference type="EMBL" id="QZO00684.1"/>
    </source>
</evidence>
<dbReference type="KEGG" id="cmet:K6K41_02970"/>
<keyword evidence="2" id="KW-1185">Reference proteome</keyword>
<accession>A0A9E6RCB8</accession>
<dbReference type="RefSeq" id="WP_261403859.1">
    <property type="nucleotide sequence ID" value="NZ_CP081869.1"/>
</dbReference>
<organism evidence="1 2">
    <name type="scientific">Chenggangzhangella methanolivorans</name>
    <dbReference type="NCBI Taxonomy" id="1437009"/>
    <lineage>
        <taxon>Bacteria</taxon>
        <taxon>Pseudomonadati</taxon>
        <taxon>Pseudomonadota</taxon>
        <taxon>Alphaproteobacteria</taxon>
        <taxon>Hyphomicrobiales</taxon>
        <taxon>Methylopilaceae</taxon>
        <taxon>Chenggangzhangella</taxon>
    </lineage>
</organism>
<dbReference type="Proteomes" id="UP000825701">
    <property type="component" value="Chromosome"/>
</dbReference>
<dbReference type="AlphaFoldDB" id="A0A9E6RCB8"/>
<gene>
    <name evidence="1" type="ORF">K6K41_02970</name>
</gene>
<protein>
    <submittedName>
        <fullName evidence="1">Uncharacterized protein</fullName>
    </submittedName>
</protein>
<proteinExistence type="predicted"/>